<protein>
    <recommendedName>
        <fullName evidence="1">YgjP-like metallopeptidase domain-containing protein</fullName>
    </recommendedName>
</protein>
<organism evidence="2 3">
    <name type="scientific">Dinoroseobacter shibae (strain DSM 16493 / NCIMB 14021 / DFL 12)</name>
    <dbReference type="NCBI Taxonomy" id="398580"/>
    <lineage>
        <taxon>Bacteria</taxon>
        <taxon>Pseudomonadati</taxon>
        <taxon>Pseudomonadota</taxon>
        <taxon>Alphaproteobacteria</taxon>
        <taxon>Rhodobacterales</taxon>
        <taxon>Roseobacteraceae</taxon>
        <taxon>Dinoroseobacter</taxon>
    </lineage>
</organism>
<dbReference type="OrthoDB" id="9795402at2"/>
<dbReference type="STRING" id="398580.Dshi_2986"/>
<accession>A8LKD6</accession>
<dbReference type="InterPro" id="IPR053136">
    <property type="entry name" value="UTP_pyrophosphatase-like"/>
</dbReference>
<dbReference type="Proteomes" id="UP000006833">
    <property type="component" value="Chromosome"/>
</dbReference>
<dbReference type="eggNOG" id="COG1451">
    <property type="taxonomic scope" value="Bacteria"/>
</dbReference>
<dbReference type="Gene3D" id="3.30.2010.10">
    <property type="entry name" value="Metalloproteases ('zincins'), catalytic domain"/>
    <property type="match status" value="1"/>
</dbReference>
<reference evidence="3" key="1">
    <citation type="journal article" date="2010" name="ISME J.">
        <title>The complete genome sequence of the algal symbiont Dinoroseobacter shibae: a hitchhiker's guide to life in the sea.</title>
        <authorList>
            <person name="Wagner-Dobler I."/>
            <person name="Ballhausen B."/>
            <person name="Berger M."/>
            <person name="Brinkhoff T."/>
            <person name="Buchholz I."/>
            <person name="Bunk B."/>
            <person name="Cypionka H."/>
            <person name="Daniel R."/>
            <person name="Drepper T."/>
            <person name="Gerdts G."/>
            <person name="Hahnke S."/>
            <person name="Han C."/>
            <person name="Jahn D."/>
            <person name="Kalhoefer D."/>
            <person name="Kiss H."/>
            <person name="Klenk H.P."/>
            <person name="Kyrpides N."/>
            <person name="Liebl W."/>
            <person name="Liesegang H."/>
            <person name="Meincke L."/>
            <person name="Pati A."/>
            <person name="Petersen J."/>
            <person name="Piekarski T."/>
            <person name="Pommerenke C."/>
            <person name="Pradella S."/>
            <person name="Pukall R."/>
            <person name="Rabus R."/>
            <person name="Stackebrandt E."/>
            <person name="Thole S."/>
            <person name="Thompson L."/>
            <person name="Tielen P."/>
            <person name="Tomasch J."/>
            <person name="von Jan M."/>
            <person name="Wanphrut N."/>
            <person name="Wichels A."/>
            <person name="Zech H."/>
            <person name="Simon M."/>
        </authorList>
    </citation>
    <scope>NUCLEOTIDE SEQUENCE [LARGE SCALE GENOMIC DNA]</scope>
    <source>
        <strain evidence="3">DSM 16493 / NCIMB 14021 / DFL 12</strain>
    </source>
</reference>
<dbReference type="InterPro" id="IPR002725">
    <property type="entry name" value="YgjP-like_metallopeptidase"/>
</dbReference>
<dbReference type="Pfam" id="PF01863">
    <property type="entry name" value="YgjP-like"/>
    <property type="match status" value="1"/>
</dbReference>
<dbReference type="PANTHER" id="PTHR30399">
    <property type="entry name" value="UNCHARACTERIZED PROTEIN YGJP"/>
    <property type="match status" value="1"/>
</dbReference>
<proteinExistence type="predicted"/>
<keyword evidence="3" id="KW-1185">Reference proteome</keyword>
<name>A8LKD6_DINSH</name>
<evidence type="ECO:0000313" key="2">
    <source>
        <dbReference type="EMBL" id="ABV94719.1"/>
    </source>
</evidence>
<sequence>MTEYELPGPPPIAVSVKRSARAKRYGLRISRLDGRVTLTVPRGGTERGALSFLRAQEDWLRAQLATQLPAERVGIGTRLPLEGRLARVVETEARRGGLAGDFIEVPVRAASPGAYVAGLLKAQAQARLSEASAHYADLVGRAFSGISLRDTRSRWGSCSSAGRLMYSWRLIMAPPEVLDYVAAHEVAHLVEMNHSAAYWRVVARICPDYAVHRDWLRQEGAGLHRYRFKD</sequence>
<dbReference type="HOGENOM" id="CLU_065947_2_1_5"/>
<dbReference type="PANTHER" id="PTHR30399:SF1">
    <property type="entry name" value="UTP PYROPHOSPHATASE"/>
    <property type="match status" value="1"/>
</dbReference>
<dbReference type="AlphaFoldDB" id="A8LKD6"/>
<dbReference type="RefSeq" id="WP_012179647.1">
    <property type="nucleotide sequence ID" value="NC_009952.1"/>
</dbReference>
<feature type="domain" description="YgjP-like metallopeptidase" evidence="1">
    <location>
        <begin position="25"/>
        <end position="218"/>
    </location>
</feature>
<gene>
    <name evidence="2" type="ordered locus">Dshi_2986</name>
</gene>
<evidence type="ECO:0000259" key="1">
    <source>
        <dbReference type="Pfam" id="PF01863"/>
    </source>
</evidence>
<dbReference type="KEGG" id="dsh:Dshi_2986"/>
<dbReference type="CDD" id="cd07344">
    <property type="entry name" value="M48_yhfN_like"/>
    <property type="match status" value="1"/>
</dbReference>
<dbReference type="EMBL" id="CP000830">
    <property type="protein sequence ID" value="ABV94719.1"/>
    <property type="molecule type" value="Genomic_DNA"/>
</dbReference>
<evidence type="ECO:0000313" key="3">
    <source>
        <dbReference type="Proteomes" id="UP000006833"/>
    </source>
</evidence>